<keyword evidence="3" id="KW-1185">Reference proteome</keyword>
<comment type="caution">
    <text evidence="2">The sequence shown here is derived from an EMBL/GenBank/DDBJ whole genome shotgun (WGS) entry which is preliminary data.</text>
</comment>
<keyword evidence="2" id="KW-0808">Transferase</keyword>
<proteinExistence type="predicted"/>
<accession>A0A6L6UC25</accession>
<dbReference type="RefSeq" id="WP_157364957.1">
    <property type="nucleotide sequence ID" value="NZ_WOWS01000011.1"/>
</dbReference>
<dbReference type="Pfam" id="PF10127">
    <property type="entry name" value="RlaP"/>
    <property type="match status" value="1"/>
</dbReference>
<name>A0A6L6UC25_9FLAO</name>
<dbReference type="GO" id="GO:0016740">
    <property type="term" value="F:transferase activity"/>
    <property type="evidence" value="ECO:0007669"/>
    <property type="project" value="UniProtKB-KW"/>
</dbReference>
<dbReference type="AlphaFoldDB" id="A0A6L6UC25"/>
<reference evidence="2 3" key="1">
    <citation type="submission" date="2019-12" db="EMBL/GenBank/DDBJ databases">
        <authorList>
            <person name="Li J."/>
        </authorList>
    </citation>
    <scope>NUCLEOTIDE SEQUENCE [LARGE SCALE GENOMIC DNA]</scope>
    <source>
        <strain evidence="2 3">HL2-2</strain>
    </source>
</reference>
<evidence type="ECO:0000313" key="2">
    <source>
        <dbReference type="EMBL" id="MUU79901.1"/>
    </source>
</evidence>
<evidence type="ECO:0000313" key="3">
    <source>
        <dbReference type="Proteomes" id="UP000478208"/>
    </source>
</evidence>
<dbReference type="PANTHER" id="PTHR34817:SF2">
    <property type="entry name" value="NUCLEOTIDYLTRANSFERASE"/>
    <property type="match status" value="1"/>
</dbReference>
<gene>
    <name evidence="2" type="ORF">GN138_15740</name>
</gene>
<feature type="coiled-coil region" evidence="1">
    <location>
        <begin position="178"/>
        <end position="235"/>
    </location>
</feature>
<dbReference type="Proteomes" id="UP000478208">
    <property type="component" value="Unassembled WGS sequence"/>
</dbReference>
<dbReference type="PANTHER" id="PTHR34817">
    <property type="entry name" value="NUCLEOTIDYLTRANSFERASE"/>
    <property type="match status" value="1"/>
</dbReference>
<organism evidence="2 3">
    <name type="scientific">Winogradskyella endarachnes</name>
    <dbReference type="NCBI Taxonomy" id="2681965"/>
    <lineage>
        <taxon>Bacteria</taxon>
        <taxon>Pseudomonadati</taxon>
        <taxon>Bacteroidota</taxon>
        <taxon>Flavobacteriia</taxon>
        <taxon>Flavobacteriales</taxon>
        <taxon>Flavobacteriaceae</taxon>
        <taxon>Winogradskyella</taxon>
    </lineage>
</organism>
<protein>
    <submittedName>
        <fullName evidence="2">Nucleotidyltransferase domain-containing protein</fullName>
    </submittedName>
</protein>
<dbReference type="InterPro" id="IPR018775">
    <property type="entry name" value="RlaP"/>
</dbReference>
<sequence>MTEEIKRELKRIEKEKEIQILYAVESGSRAWGFASTDSDWDVRFLYIQNPNWYLSIDDKKDNMEVMLPNDLDFAGWELRKTLKLFRKSNPPLLEWLRSPLIYLEQYSTAEKMRELTKYYFNPKSCTYHYLHMAKGNYRDYLQTDLVRVKKYFYVLRPILACKWIESMGTMAPMEFEKLVNTQVENPELKKEIEHLLERKKSGEELDKEPRIEIINEFVEKQIEYFENKVKDYNKNFKPETEKLDKLFRETLNEVWK</sequence>
<dbReference type="EMBL" id="WOWS01000011">
    <property type="protein sequence ID" value="MUU79901.1"/>
    <property type="molecule type" value="Genomic_DNA"/>
</dbReference>
<keyword evidence="1" id="KW-0175">Coiled coil</keyword>
<evidence type="ECO:0000256" key="1">
    <source>
        <dbReference type="SAM" id="Coils"/>
    </source>
</evidence>